<dbReference type="RefSeq" id="WP_194040509.1">
    <property type="nucleotide sequence ID" value="NZ_JADEXF010000018.1"/>
</dbReference>
<comment type="caution">
    <text evidence="1">The sequence shown here is derived from an EMBL/GenBank/DDBJ whole genome shotgun (WGS) entry which is preliminary data.</text>
</comment>
<protein>
    <submittedName>
        <fullName evidence="1">Uncharacterized protein</fullName>
    </submittedName>
</protein>
<sequence length="83" mass="9527">MNFPLIAFISILKKPLPKALAYFLFSRLPDVNKEEKKPKSIDIKKTPTSKQQFLANYKISQSVDGQNGHIPVKATHYKKLKEK</sequence>
<reference evidence="1 2" key="1">
    <citation type="submission" date="2020-10" db="EMBL/GenBank/DDBJ databases">
        <authorList>
            <person name="Castelo-Branco R."/>
            <person name="Eusebio N."/>
            <person name="Adriana R."/>
            <person name="Vieira A."/>
            <person name="Brugerolle De Fraissinette N."/>
            <person name="Rezende De Castro R."/>
            <person name="Schneider M.P."/>
            <person name="Vasconcelos V."/>
            <person name="Leao P.N."/>
        </authorList>
    </citation>
    <scope>NUCLEOTIDE SEQUENCE [LARGE SCALE GENOMIC DNA]</scope>
    <source>
        <strain evidence="1 2">LEGE 07299</strain>
    </source>
</reference>
<dbReference type="Proteomes" id="UP000647836">
    <property type="component" value="Unassembled WGS sequence"/>
</dbReference>
<proteinExistence type="predicted"/>
<organism evidence="1 2">
    <name type="scientific">Nostoc cf. edaphicum LEGE 07299</name>
    <dbReference type="NCBI Taxonomy" id="2777974"/>
    <lineage>
        <taxon>Bacteria</taxon>
        <taxon>Bacillati</taxon>
        <taxon>Cyanobacteriota</taxon>
        <taxon>Cyanophyceae</taxon>
        <taxon>Nostocales</taxon>
        <taxon>Nostocaceae</taxon>
        <taxon>Nostoc</taxon>
    </lineage>
</organism>
<keyword evidence="2" id="KW-1185">Reference proteome</keyword>
<accession>A0ABR9TT78</accession>
<evidence type="ECO:0000313" key="2">
    <source>
        <dbReference type="Proteomes" id="UP000647836"/>
    </source>
</evidence>
<name>A0ABR9TT78_9NOSO</name>
<evidence type="ECO:0000313" key="1">
    <source>
        <dbReference type="EMBL" id="MBE9103598.1"/>
    </source>
</evidence>
<dbReference type="EMBL" id="JADEXF010000018">
    <property type="protein sequence ID" value="MBE9103598.1"/>
    <property type="molecule type" value="Genomic_DNA"/>
</dbReference>
<gene>
    <name evidence="1" type="ORF">IQ229_01145</name>
</gene>